<dbReference type="Gene3D" id="1.20.1270.180">
    <property type="match status" value="1"/>
</dbReference>
<dbReference type="AlphaFoldDB" id="A0A1G6GUV3"/>
<dbReference type="PANTHER" id="PTHR37549:SF1">
    <property type="entry name" value="LIPOPROTEIN LPRI"/>
    <property type="match status" value="1"/>
</dbReference>
<dbReference type="OrthoDB" id="5450120at2"/>
<evidence type="ECO:0008006" key="4">
    <source>
        <dbReference type="Google" id="ProtNLM"/>
    </source>
</evidence>
<dbReference type="STRING" id="416944.SAMN05421548_101366"/>
<feature type="signal peptide" evidence="1">
    <location>
        <begin position="1"/>
        <end position="19"/>
    </location>
</feature>
<keyword evidence="3" id="KW-1185">Reference proteome</keyword>
<dbReference type="GO" id="GO:0005576">
    <property type="term" value="C:extracellular region"/>
    <property type="evidence" value="ECO:0007669"/>
    <property type="project" value="TreeGrafter"/>
</dbReference>
<proteinExistence type="predicted"/>
<keyword evidence="1" id="KW-0732">Signal</keyword>
<dbReference type="Proteomes" id="UP000198908">
    <property type="component" value="Unassembled WGS sequence"/>
</dbReference>
<accession>A0A1G6GUV3</accession>
<dbReference type="PANTHER" id="PTHR37549">
    <property type="entry name" value="LIPOPROTEIN LPRI"/>
    <property type="match status" value="1"/>
</dbReference>
<gene>
    <name evidence="2" type="ORF">SAMN05421548_101366</name>
</gene>
<feature type="chain" id="PRO_5011625997" description="Lysozyme inhibitor LprI N-terminal domain-containing protein" evidence="1">
    <location>
        <begin position="20"/>
        <end position="117"/>
    </location>
</feature>
<dbReference type="RefSeq" id="WP_091993603.1">
    <property type="nucleotide sequence ID" value="NZ_FMYQ01000001.1"/>
</dbReference>
<dbReference type="EMBL" id="FMYQ01000001">
    <property type="protein sequence ID" value="SDB85820.1"/>
    <property type="molecule type" value="Genomic_DNA"/>
</dbReference>
<evidence type="ECO:0000313" key="3">
    <source>
        <dbReference type="Proteomes" id="UP000198908"/>
    </source>
</evidence>
<evidence type="ECO:0000256" key="1">
    <source>
        <dbReference type="SAM" id="SignalP"/>
    </source>
</evidence>
<name>A0A1G6GUV3_9BURK</name>
<evidence type="ECO:0000313" key="2">
    <source>
        <dbReference type="EMBL" id="SDB85820.1"/>
    </source>
</evidence>
<dbReference type="InterPro" id="IPR052755">
    <property type="entry name" value="Lysozyme_Inhibitor_LprI"/>
</dbReference>
<sequence>MKNITIAALLFAVSTAAFSDGPAFNCAKASSKVEKMICADSTLSSADSVNADMYKEALQTTDNQNRVKQEQRQWLKMRNACQTADCISKAYDTRYNQFQHERLVNSGAVNLDGSTGH</sequence>
<protein>
    <recommendedName>
        <fullName evidence="4">Lysozyme inhibitor LprI N-terminal domain-containing protein</fullName>
    </recommendedName>
</protein>
<organism evidence="2 3">
    <name type="scientific">Paraburkholderia lycopersici</name>
    <dbReference type="NCBI Taxonomy" id="416944"/>
    <lineage>
        <taxon>Bacteria</taxon>
        <taxon>Pseudomonadati</taxon>
        <taxon>Pseudomonadota</taxon>
        <taxon>Betaproteobacteria</taxon>
        <taxon>Burkholderiales</taxon>
        <taxon>Burkholderiaceae</taxon>
        <taxon>Paraburkholderia</taxon>
    </lineage>
</organism>
<reference evidence="3" key="1">
    <citation type="submission" date="2016-09" db="EMBL/GenBank/DDBJ databases">
        <authorList>
            <person name="Varghese N."/>
            <person name="Submissions S."/>
        </authorList>
    </citation>
    <scope>NUCLEOTIDE SEQUENCE [LARGE SCALE GENOMIC DNA]</scope>
    <source>
        <strain evidence="3">TNe-862</strain>
    </source>
</reference>